<comment type="function">
    <text evidence="6">Bidirectionally degrades single-stranded DNA into large acid-insoluble oligonucleotides, which are then degraded further into small acid-soluble oligonucleotides.</text>
</comment>
<sequence length="73" mass="8505">MAKRKESYESTIKKLEKIIGEMENEELSLEGSLKNYEDGVKLCNKLYKMLNDSETKIKILTEQGEKDFVEVDE</sequence>
<dbReference type="Pfam" id="PF02609">
    <property type="entry name" value="Exonuc_VII_S"/>
    <property type="match status" value="1"/>
</dbReference>
<dbReference type="EC" id="3.1.11.6" evidence="6"/>
<keyword evidence="5 6" id="KW-0269">Exonuclease</keyword>
<evidence type="ECO:0000256" key="1">
    <source>
        <dbReference type="ARBA" id="ARBA00009998"/>
    </source>
</evidence>
<keyword evidence="2 6" id="KW-0963">Cytoplasm</keyword>
<reference evidence="7" key="1">
    <citation type="submission" date="2022-12" db="EMBL/GenBank/DDBJ databases">
        <authorList>
            <person name="Wang J."/>
        </authorList>
    </citation>
    <scope>NUCLEOTIDE SEQUENCE</scope>
    <source>
        <strain evidence="7">HY-45-18</strain>
    </source>
</reference>
<evidence type="ECO:0000256" key="3">
    <source>
        <dbReference type="ARBA" id="ARBA00022722"/>
    </source>
</evidence>
<dbReference type="NCBIfam" id="TIGR01280">
    <property type="entry name" value="xseB"/>
    <property type="match status" value="1"/>
</dbReference>
<organism evidence="7 8">
    <name type="scientific">Clostridium aestuarii</name>
    <dbReference type="NCBI Taxonomy" id="338193"/>
    <lineage>
        <taxon>Bacteria</taxon>
        <taxon>Bacillati</taxon>
        <taxon>Bacillota</taxon>
        <taxon>Clostridia</taxon>
        <taxon>Eubacteriales</taxon>
        <taxon>Clostridiaceae</taxon>
        <taxon>Clostridium</taxon>
    </lineage>
</organism>
<evidence type="ECO:0000256" key="4">
    <source>
        <dbReference type="ARBA" id="ARBA00022801"/>
    </source>
</evidence>
<evidence type="ECO:0000256" key="6">
    <source>
        <dbReference type="HAMAP-Rule" id="MF_00337"/>
    </source>
</evidence>
<dbReference type="EMBL" id="JAPQER010000002">
    <property type="protein sequence ID" value="MCY6483761.1"/>
    <property type="molecule type" value="Genomic_DNA"/>
</dbReference>
<dbReference type="SUPFAM" id="SSF116842">
    <property type="entry name" value="XseB-like"/>
    <property type="match status" value="1"/>
</dbReference>
<comment type="caution">
    <text evidence="7">The sequence shown here is derived from an EMBL/GenBank/DDBJ whole genome shotgun (WGS) entry which is preliminary data.</text>
</comment>
<dbReference type="PIRSF" id="PIRSF006488">
    <property type="entry name" value="Exonuc_VII_S"/>
    <property type="match status" value="1"/>
</dbReference>
<evidence type="ECO:0000313" key="8">
    <source>
        <dbReference type="Proteomes" id="UP001078443"/>
    </source>
</evidence>
<dbReference type="RefSeq" id="WP_268040038.1">
    <property type="nucleotide sequence ID" value="NZ_JAPQER010000002.1"/>
</dbReference>
<evidence type="ECO:0000256" key="5">
    <source>
        <dbReference type="ARBA" id="ARBA00022839"/>
    </source>
</evidence>
<dbReference type="InterPro" id="IPR037004">
    <property type="entry name" value="Exonuc_VII_ssu_sf"/>
</dbReference>
<dbReference type="NCBIfam" id="NF002140">
    <property type="entry name" value="PRK00977.1-4"/>
    <property type="match status" value="1"/>
</dbReference>
<keyword evidence="4 6" id="KW-0378">Hydrolase</keyword>
<comment type="similarity">
    <text evidence="1 6">Belongs to the XseB family.</text>
</comment>
<dbReference type="PANTHER" id="PTHR34137">
    <property type="entry name" value="EXODEOXYRIBONUCLEASE 7 SMALL SUBUNIT"/>
    <property type="match status" value="1"/>
</dbReference>
<accession>A0ABT4CXQ8</accession>
<dbReference type="Proteomes" id="UP001078443">
    <property type="component" value="Unassembled WGS sequence"/>
</dbReference>
<dbReference type="HAMAP" id="MF_00337">
    <property type="entry name" value="Exonuc_7_S"/>
    <property type="match status" value="1"/>
</dbReference>
<keyword evidence="8" id="KW-1185">Reference proteome</keyword>
<comment type="subunit">
    <text evidence="6">Heterooligomer composed of large and small subunits.</text>
</comment>
<protein>
    <recommendedName>
        <fullName evidence="6">Exodeoxyribonuclease 7 small subunit</fullName>
        <ecNumber evidence="6">3.1.11.6</ecNumber>
    </recommendedName>
    <alternativeName>
        <fullName evidence="6">Exodeoxyribonuclease VII small subunit</fullName>
        <shortName evidence="6">Exonuclease VII small subunit</shortName>
    </alternativeName>
</protein>
<keyword evidence="3 6" id="KW-0540">Nuclease</keyword>
<evidence type="ECO:0000256" key="2">
    <source>
        <dbReference type="ARBA" id="ARBA00022490"/>
    </source>
</evidence>
<proteinExistence type="inferred from homology"/>
<gene>
    <name evidence="6" type="primary">xseB</name>
    <name evidence="7" type="ORF">OW763_05280</name>
</gene>
<dbReference type="GO" id="GO:0008855">
    <property type="term" value="F:exodeoxyribonuclease VII activity"/>
    <property type="evidence" value="ECO:0007669"/>
    <property type="project" value="UniProtKB-EC"/>
</dbReference>
<name>A0ABT4CXQ8_9CLOT</name>
<evidence type="ECO:0000313" key="7">
    <source>
        <dbReference type="EMBL" id="MCY6483761.1"/>
    </source>
</evidence>
<dbReference type="InterPro" id="IPR003761">
    <property type="entry name" value="Exonuc_VII_S"/>
</dbReference>
<dbReference type="PANTHER" id="PTHR34137:SF1">
    <property type="entry name" value="EXODEOXYRIBONUCLEASE 7 SMALL SUBUNIT"/>
    <property type="match status" value="1"/>
</dbReference>
<comment type="subcellular location">
    <subcellularLocation>
        <location evidence="6">Cytoplasm</location>
    </subcellularLocation>
</comment>
<comment type="catalytic activity">
    <reaction evidence="6">
        <text>Exonucleolytic cleavage in either 5'- to 3'- or 3'- to 5'-direction to yield nucleoside 5'-phosphates.</text>
        <dbReference type="EC" id="3.1.11.6"/>
    </reaction>
</comment>
<dbReference type="Gene3D" id="1.10.287.1040">
    <property type="entry name" value="Exonuclease VII, small subunit"/>
    <property type="match status" value="1"/>
</dbReference>